<name>A0A1G9TNI1_9PROT</name>
<gene>
    <name evidence="1" type="ORF">SAMN04488568_11259</name>
</gene>
<evidence type="ECO:0000313" key="2">
    <source>
        <dbReference type="Proteomes" id="UP000199759"/>
    </source>
</evidence>
<dbReference type="EMBL" id="FNHG01000012">
    <property type="protein sequence ID" value="SDM48984.1"/>
    <property type="molecule type" value="Genomic_DNA"/>
</dbReference>
<proteinExistence type="predicted"/>
<protein>
    <submittedName>
        <fullName evidence="1">Uncharacterized protein</fullName>
    </submittedName>
</protein>
<sequence length="71" mass="8065">MKNGIFLVAVIAIAWGLAVACPASVRDKFAEATQIPEDFHVEADRQMAMFVSWARDDRARPVEDMHDRDLY</sequence>
<dbReference type="RefSeq" id="WP_091770460.1">
    <property type="nucleotide sequence ID" value="NZ_FNHG01000012.1"/>
</dbReference>
<organism evidence="1 2">
    <name type="scientific">Maricaulis salignorans</name>
    <dbReference type="NCBI Taxonomy" id="144026"/>
    <lineage>
        <taxon>Bacteria</taxon>
        <taxon>Pseudomonadati</taxon>
        <taxon>Pseudomonadota</taxon>
        <taxon>Alphaproteobacteria</taxon>
        <taxon>Maricaulales</taxon>
        <taxon>Maricaulaceae</taxon>
        <taxon>Maricaulis</taxon>
    </lineage>
</organism>
<dbReference type="AlphaFoldDB" id="A0A1G9TNI1"/>
<dbReference type="Proteomes" id="UP000199759">
    <property type="component" value="Unassembled WGS sequence"/>
</dbReference>
<reference evidence="1 2" key="1">
    <citation type="submission" date="2016-10" db="EMBL/GenBank/DDBJ databases">
        <authorList>
            <person name="de Groot N.N."/>
        </authorList>
    </citation>
    <scope>NUCLEOTIDE SEQUENCE [LARGE SCALE GENOMIC DNA]</scope>
    <source>
        <strain evidence="1 2">DSM 16077</strain>
    </source>
</reference>
<evidence type="ECO:0000313" key="1">
    <source>
        <dbReference type="EMBL" id="SDM48984.1"/>
    </source>
</evidence>
<keyword evidence="2" id="KW-1185">Reference proteome</keyword>
<accession>A0A1G9TNI1</accession>
<dbReference type="PROSITE" id="PS51257">
    <property type="entry name" value="PROKAR_LIPOPROTEIN"/>
    <property type="match status" value="1"/>
</dbReference>
<dbReference type="OrthoDB" id="7632560at2"/>